<evidence type="ECO:0000313" key="4">
    <source>
        <dbReference type="EMBL" id="KAK0723773.1"/>
    </source>
</evidence>
<dbReference type="PANTHER" id="PTHR28554">
    <property type="entry name" value="39S RIBOSOMAL PROTEIN L45, MITOCHONDRIAL"/>
    <property type="match status" value="1"/>
</dbReference>
<evidence type="ECO:0000256" key="1">
    <source>
        <dbReference type="ARBA" id="ARBA00004173"/>
    </source>
</evidence>
<dbReference type="Gene3D" id="3.10.450.240">
    <property type="match status" value="1"/>
</dbReference>
<comment type="subcellular location">
    <subcellularLocation>
        <location evidence="1">Mitochondrion</location>
    </subcellularLocation>
</comment>
<sequence length="317" mass="35919">MTSVARLSLGARGMLSSQVASRISPRVVRIAPTCSFRTSTALEAAPKPKKPTARAFFRRDDLRSPSAQIAQQKLNAKITSNAINVIFPGTFIRPPWFAWPVGLKYKFLLFKTWVRVKAQEALTLFAVKFSSRPTFYKSPALKTSNSALILKAKALHRSMLEALASGDKDTISKVCASKLALPLQATIDNRPKGKLMAWELVEYTKTWVYPTVLSHKISPMEKRKDAPIIEQVVVAISSKQRRYQYKLTENGERKKLRRGEAEMDVIENVVIGCVIDPKTWQRDEWRIIGTLKSTDLEEWEEEERLTKIVEHGETMKS</sequence>
<dbReference type="EMBL" id="JAUKTV010000011">
    <property type="protein sequence ID" value="KAK0723773.1"/>
    <property type="molecule type" value="Genomic_DNA"/>
</dbReference>
<name>A0AA40AXH5_9PEZI</name>
<evidence type="ECO:0000256" key="2">
    <source>
        <dbReference type="ARBA" id="ARBA00022946"/>
    </source>
</evidence>
<dbReference type="AlphaFoldDB" id="A0AA40AXH5"/>
<keyword evidence="5" id="KW-1185">Reference proteome</keyword>
<evidence type="ECO:0000256" key="3">
    <source>
        <dbReference type="ARBA" id="ARBA00023128"/>
    </source>
</evidence>
<evidence type="ECO:0000313" key="5">
    <source>
        <dbReference type="Proteomes" id="UP001172159"/>
    </source>
</evidence>
<organism evidence="4 5">
    <name type="scientific">Apiosordaria backusii</name>
    <dbReference type="NCBI Taxonomy" id="314023"/>
    <lineage>
        <taxon>Eukaryota</taxon>
        <taxon>Fungi</taxon>
        <taxon>Dikarya</taxon>
        <taxon>Ascomycota</taxon>
        <taxon>Pezizomycotina</taxon>
        <taxon>Sordariomycetes</taxon>
        <taxon>Sordariomycetidae</taxon>
        <taxon>Sordariales</taxon>
        <taxon>Lasiosphaeriaceae</taxon>
        <taxon>Apiosordaria</taxon>
    </lineage>
</organism>
<evidence type="ECO:0008006" key="6">
    <source>
        <dbReference type="Google" id="ProtNLM"/>
    </source>
</evidence>
<dbReference type="InterPro" id="IPR051975">
    <property type="entry name" value="mtLSU_mL45"/>
</dbReference>
<dbReference type="GO" id="GO:0005739">
    <property type="term" value="C:mitochondrion"/>
    <property type="evidence" value="ECO:0007669"/>
    <property type="project" value="UniProtKB-SubCell"/>
</dbReference>
<reference evidence="4" key="1">
    <citation type="submission" date="2023-06" db="EMBL/GenBank/DDBJ databases">
        <title>Genome-scale phylogeny and comparative genomics of the fungal order Sordariales.</title>
        <authorList>
            <consortium name="Lawrence Berkeley National Laboratory"/>
            <person name="Hensen N."/>
            <person name="Bonometti L."/>
            <person name="Westerberg I."/>
            <person name="Brannstrom I.O."/>
            <person name="Guillou S."/>
            <person name="Cros-Aarteil S."/>
            <person name="Calhoun S."/>
            <person name="Haridas S."/>
            <person name="Kuo A."/>
            <person name="Mondo S."/>
            <person name="Pangilinan J."/>
            <person name="Riley R."/>
            <person name="Labutti K."/>
            <person name="Andreopoulos B."/>
            <person name="Lipzen A."/>
            <person name="Chen C."/>
            <person name="Yanf M."/>
            <person name="Daum C."/>
            <person name="Ng V."/>
            <person name="Clum A."/>
            <person name="Steindorff A."/>
            <person name="Ohm R."/>
            <person name="Martin F."/>
            <person name="Silar P."/>
            <person name="Natvig D."/>
            <person name="Lalanne C."/>
            <person name="Gautier V."/>
            <person name="Ament-Velasquez S.L."/>
            <person name="Kruys A."/>
            <person name="Hutchinson M.I."/>
            <person name="Powell A.J."/>
            <person name="Barry K."/>
            <person name="Miller A.N."/>
            <person name="Grigoriev I.V."/>
            <person name="Debuchy R."/>
            <person name="Gladieux P."/>
            <person name="Thoren M.H."/>
            <person name="Johannesson H."/>
        </authorList>
    </citation>
    <scope>NUCLEOTIDE SEQUENCE</scope>
    <source>
        <strain evidence="4">CBS 540.89</strain>
    </source>
</reference>
<dbReference type="PANTHER" id="PTHR28554:SF1">
    <property type="entry name" value="LARGE RIBOSOMAL SUBUNIT PROTEIN ML45"/>
    <property type="match status" value="1"/>
</dbReference>
<accession>A0AA40AXH5</accession>
<gene>
    <name evidence="4" type="ORF">B0T21DRAFT_350930</name>
</gene>
<protein>
    <recommendedName>
        <fullName evidence="6">Tim44-like domain-containing protein</fullName>
    </recommendedName>
</protein>
<dbReference type="Proteomes" id="UP001172159">
    <property type="component" value="Unassembled WGS sequence"/>
</dbReference>
<keyword evidence="2" id="KW-0809">Transit peptide</keyword>
<keyword evidence="3" id="KW-0496">Mitochondrion</keyword>
<comment type="caution">
    <text evidence="4">The sequence shown here is derived from an EMBL/GenBank/DDBJ whole genome shotgun (WGS) entry which is preliminary data.</text>
</comment>
<proteinExistence type="predicted"/>